<evidence type="ECO:0000313" key="2">
    <source>
        <dbReference type="Proteomes" id="UP001177021"/>
    </source>
</evidence>
<evidence type="ECO:0000313" key="1">
    <source>
        <dbReference type="EMBL" id="CAJ2640438.1"/>
    </source>
</evidence>
<accession>A0ACB0J8Z4</accession>
<proteinExistence type="predicted"/>
<keyword evidence="2" id="KW-1185">Reference proteome</keyword>
<protein>
    <submittedName>
        <fullName evidence="1">Uncharacterized protein</fullName>
    </submittedName>
</protein>
<comment type="caution">
    <text evidence="1">The sequence shown here is derived from an EMBL/GenBank/DDBJ whole genome shotgun (WGS) entry which is preliminary data.</text>
</comment>
<organism evidence="1 2">
    <name type="scientific">Trifolium pratense</name>
    <name type="common">Red clover</name>
    <dbReference type="NCBI Taxonomy" id="57577"/>
    <lineage>
        <taxon>Eukaryota</taxon>
        <taxon>Viridiplantae</taxon>
        <taxon>Streptophyta</taxon>
        <taxon>Embryophyta</taxon>
        <taxon>Tracheophyta</taxon>
        <taxon>Spermatophyta</taxon>
        <taxon>Magnoliopsida</taxon>
        <taxon>eudicotyledons</taxon>
        <taxon>Gunneridae</taxon>
        <taxon>Pentapetalae</taxon>
        <taxon>rosids</taxon>
        <taxon>fabids</taxon>
        <taxon>Fabales</taxon>
        <taxon>Fabaceae</taxon>
        <taxon>Papilionoideae</taxon>
        <taxon>50 kb inversion clade</taxon>
        <taxon>NPAAA clade</taxon>
        <taxon>Hologalegina</taxon>
        <taxon>IRL clade</taxon>
        <taxon>Trifolieae</taxon>
        <taxon>Trifolium</taxon>
    </lineage>
</organism>
<reference evidence="1" key="1">
    <citation type="submission" date="2023-10" db="EMBL/GenBank/DDBJ databases">
        <authorList>
            <person name="Rodriguez Cubillos JULIANA M."/>
            <person name="De Vega J."/>
        </authorList>
    </citation>
    <scope>NUCLEOTIDE SEQUENCE</scope>
</reference>
<dbReference type="Proteomes" id="UP001177021">
    <property type="component" value="Unassembled WGS sequence"/>
</dbReference>
<name>A0ACB0J8Z4_TRIPR</name>
<gene>
    <name evidence="1" type="ORF">MILVUS5_LOCUS10289</name>
</gene>
<dbReference type="EMBL" id="CASHSV030000024">
    <property type="protein sequence ID" value="CAJ2640438.1"/>
    <property type="molecule type" value="Genomic_DNA"/>
</dbReference>
<sequence length="101" mass="11704">MAEIGKLLACVIIILLLFLVATNIEARKSSRCFSDSDCMNMFCRRPKIQKCMYISIPMQMCFASVLKRLLCANMILFRVIPKIYCTQKLNNLIFFLISRIL</sequence>